<dbReference type="PROSITE" id="PS51352">
    <property type="entry name" value="THIOREDOXIN_2"/>
    <property type="match status" value="1"/>
</dbReference>
<proteinExistence type="predicted"/>
<feature type="domain" description="Thioredoxin" evidence="2">
    <location>
        <begin position="3"/>
        <end position="147"/>
    </location>
</feature>
<evidence type="ECO:0000256" key="1">
    <source>
        <dbReference type="ARBA" id="ARBA00023157"/>
    </source>
</evidence>
<dbReference type="PANTHER" id="PTHR42852:SF12">
    <property type="entry name" value="THIOL-DISULFIDE OXIDOREDUCTASE YKUV"/>
    <property type="match status" value="1"/>
</dbReference>
<dbReference type="InterPro" id="IPR013766">
    <property type="entry name" value="Thioredoxin_domain"/>
</dbReference>
<dbReference type="GO" id="GO:0016209">
    <property type="term" value="F:antioxidant activity"/>
    <property type="evidence" value="ECO:0007669"/>
    <property type="project" value="InterPro"/>
</dbReference>
<keyword evidence="1" id="KW-1015">Disulfide bond</keyword>
<dbReference type="InterPro" id="IPR050553">
    <property type="entry name" value="Thioredoxin_ResA/DsbE_sf"/>
</dbReference>
<comment type="caution">
    <text evidence="3">The sequence shown here is derived from an EMBL/GenBank/DDBJ whole genome shotgun (WGS) entry which is preliminary data.</text>
</comment>
<evidence type="ECO:0000313" key="4">
    <source>
        <dbReference type="Proteomes" id="UP000275076"/>
    </source>
</evidence>
<dbReference type="Proteomes" id="UP000275076">
    <property type="component" value="Unassembled WGS sequence"/>
</dbReference>
<keyword evidence="4" id="KW-1185">Reference proteome</keyword>
<gene>
    <name evidence="3" type="ORF">D7Z54_26055</name>
</gene>
<dbReference type="Gene3D" id="3.40.30.10">
    <property type="entry name" value="Glutaredoxin"/>
    <property type="match status" value="1"/>
</dbReference>
<name>A0A428MWC6_9BACI</name>
<dbReference type="Pfam" id="PF00578">
    <property type="entry name" value="AhpC-TSA"/>
    <property type="match status" value="1"/>
</dbReference>
<dbReference type="OrthoDB" id="9811352at2"/>
<protein>
    <submittedName>
        <fullName evidence="3">TlpA family protein disulfide reductase</fullName>
    </submittedName>
</protein>
<dbReference type="InterPro" id="IPR000866">
    <property type="entry name" value="AhpC/TSA"/>
</dbReference>
<organism evidence="3 4">
    <name type="scientific">Salibacterium salarium</name>
    <dbReference type="NCBI Taxonomy" id="284579"/>
    <lineage>
        <taxon>Bacteria</taxon>
        <taxon>Bacillati</taxon>
        <taxon>Bacillota</taxon>
        <taxon>Bacilli</taxon>
        <taxon>Bacillales</taxon>
        <taxon>Bacillaceae</taxon>
    </lineage>
</organism>
<reference evidence="3 4" key="1">
    <citation type="submission" date="2018-10" db="EMBL/GenBank/DDBJ databases">
        <title>Draft genome sequence of Bacillus salarius IM0101, isolated from a hypersaline soil in Inner Mongolia, China.</title>
        <authorList>
            <person name="Yamprayoonswat W."/>
            <person name="Boonvisut S."/>
            <person name="Jumpathong W."/>
            <person name="Sittihan S."/>
            <person name="Ruangsuj P."/>
            <person name="Wanthongcharoen S."/>
            <person name="Thongpramul N."/>
            <person name="Pimmason S."/>
            <person name="Yu B."/>
            <person name="Yasawong M."/>
        </authorList>
    </citation>
    <scope>NUCLEOTIDE SEQUENCE [LARGE SCALE GENOMIC DNA]</scope>
    <source>
        <strain evidence="3 4">IM0101</strain>
    </source>
</reference>
<dbReference type="EMBL" id="RBVX01000037">
    <property type="protein sequence ID" value="RSL30432.1"/>
    <property type="molecule type" value="Genomic_DNA"/>
</dbReference>
<dbReference type="PANTHER" id="PTHR42852">
    <property type="entry name" value="THIOL:DISULFIDE INTERCHANGE PROTEIN DSBE"/>
    <property type="match status" value="1"/>
</dbReference>
<dbReference type="GO" id="GO:0016491">
    <property type="term" value="F:oxidoreductase activity"/>
    <property type="evidence" value="ECO:0007669"/>
    <property type="project" value="InterPro"/>
</dbReference>
<dbReference type="SUPFAM" id="SSF52833">
    <property type="entry name" value="Thioredoxin-like"/>
    <property type="match status" value="1"/>
</dbReference>
<dbReference type="AlphaFoldDB" id="A0A428MWC6"/>
<sequence length="151" mass="17628">MPLKLKSEMPDIPKTATWYNGEVTKNELIGTKPILVQFWSVSCDLCKQAMPKVNKLCEEFKDTLSTLSVHMPRSNKDQDIEEVKKTADKLGITQPIFIDNDHHLTDAFKNEYVPTYYIFDKDGKLYHVQTGDSGIRLLRRRIKRILWEQEK</sequence>
<dbReference type="InterPro" id="IPR036249">
    <property type="entry name" value="Thioredoxin-like_sf"/>
</dbReference>
<dbReference type="RefSeq" id="WP_125560619.1">
    <property type="nucleotide sequence ID" value="NZ_RBVX01000037.1"/>
</dbReference>
<dbReference type="CDD" id="cd02966">
    <property type="entry name" value="TlpA_like_family"/>
    <property type="match status" value="1"/>
</dbReference>
<accession>A0A428MWC6</accession>
<evidence type="ECO:0000313" key="3">
    <source>
        <dbReference type="EMBL" id="RSL30432.1"/>
    </source>
</evidence>
<evidence type="ECO:0000259" key="2">
    <source>
        <dbReference type="PROSITE" id="PS51352"/>
    </source>
</evidence>